<evidence type="ECO:0000313" key="4">
    <source>
        <dbReference type="EMBL" id="MFC5849183.1"/>
    </source>
</evidence>
<dbReference type="InterPro" id="IPR003593">
    <property type="entry name" value="AAA+_ATPase"/>
</dbReference>
<keyword evidence="5" id="KW-1185">Reference proteome</keyword>
<dbReference type="InterPro" id="IPR006321">
    <property type="entry name" value="PilT/PilU"/>
</dbReference>
<protein>
    <submittedName>
        <fullName evidence="4">Type IV pilus twitching motility protein PilT</fullName>
    </submittedName>
</protein>
<organism evidence="4 5">
    <name type="scientific">Deinococcus petrolearius</name>
    <dbReference type="NCBI Taxonomy" id="1751295"/>
    <lineage>
        <taxon>Bacteria</taxon>
        <taxon>Thermotogati</taxon>
        <taxon>Deinococcota</taxon>
        <taxon>Deinococci</taxon>
        <taxon>Deinococcales</taxon>
        <taxon>Deinococcaceae</taxon>
        <taxon>Deinococcus</taxon>
    </lineage>
</organism>
<dbReference type="Pfam" id="PF00437">
    <property type="entry name" value="T2SSE"/>
    <property type="match status" value="1"/>
</dbReference>
<proteinExistence type="inferred from homology"/>
<sequence length="411" mass="45411">MPSSLQPAQPPFTPTLEDVSQVLELAVSNKASDIIFKHGNHPKVKVNGAWESVEDLPKLKISEMDELVNLIMGEQNAKKFRKEQEYDFQFSTENLRFRVNAAYQSGGPFMTFRPIPKNPPILDDLTFIDEEKIIPLLKRLVEMPRGLVLVTGPTGMGKSTTLAALVRHINENFAKNIITIEDPVEFQHEDLKSIISQREVHNDTESFARALRGVLRQTPDIILVGELRDPETIEAALTAAETGHLVLGTLHTNSAPQAISRILDVTSEGKVNLIKTQLAASLRAVITQQLVPKQDGAGKQVILEVMLNEGPIQTLIKDGSGELNKYYDQMTTNTSESVLMDEQLARAARMKIISPESAMSRAIQPDRYETLYQNIQVAPGLPRGVRKGTTSIPATAPETPPSTPSGWGRKN</sequence>
<dbReference type="InterPro" id="IPR027417">
    <property type="entry name" value="P-loop_NTPase"/>
</dbReference>
<gene>
    <name evidence="4" type="ORF">ACFPQ6_12775</name>
</gene>
<dbReference type="InterPro" id="IPR050921">
    <property type="entry name" value="T4SS_GSP_E_ATPase"/>
</dbReference>
<dbReference type="InterPro" id="IPR001482">
    <property type="entry name" value="T2SS/T4SS_dom"/>
</dbReference>
<evidence type="ECO:0000259" key="3">
    <source>
        <dbReference type="PROSITE" id="PS00662"/>
    </source>
</evidence>
<accession>A0ABW1DMK0</accession>
<dbReference type="CDD" id="cd01131">
    <property type="entry name" value="PilT"/>
    <property type="match status" value="1"/>
</dbReference>
<feature type="region of interest" description="Disordered" evidence="2">
    <location>
        <begin position="382"/>
        <end position="411"/>
    </location>
</feature>
<dbReference type="RefSeq" id="WP_380050014.1">
    <property type="nucleotide sequence ID" value="NZ_JBHSOH010000015.1"/>
</dbReference>
<dbReference type="Gene3D" id="3.40.50.300">
    <property type="entry name" value="P-loop containing nucleotide triphosphate hydrolases"/>
    <property type="match status" value="1"/>
</dbReference>
<reference evidence="5" key="1">
    <citation type="journal article" date="2019" name="Int. J. Syst. Evol. Microbiol.">
        <title>The Global Catalogue of Microorganisms (GCM) 10K type strain sequencing project: providing services to taxonomists for standard genome sequencing and annotation.</title>
        <authorList>
            <consortium name="The Broad Institute Genomics Platform"/>
            <consortium name="The Broad Institute Genome Sequencing Center for Infectious Disease"/>
            <person name="Wu L."/>
            <person name="Ma J."/>
        </authorList>
    </citation>
    <scope>NUCLEOTIDE SEQUENCE [LARGE SCALE GENOMIC DNA]</scope>
    <source>
        <strain evidence="5">CGMCC 1.15053</strain>
    </source>
</reference>
<dbReference type="SMART" id="SM00382">
    <property type="entry name" value="AAA"/>
    <property type="match status" value="1"/>
</dbReference>
<comment type="caution">
    <text evidence="4">The sequence shown here is derived from an EMBL/GenBank/DDBJ whole genome shotgun (WGS) entry which is preliminary data.</text>
</comment>
<evidence type="ECO:0000313" key="5">
    <source>
        <dbReference type="Proteomes" id="UP001595979"/>
    </source>
</evidence>
<name>A0ABW1DMK0_9DEIO</name>
<feature type="domain" description="Bacterial type II secretion system protein E" evidence="3">
    <location>
        <begin position="215"/>
        <end position="229"/>
    </location>
</feature>
<dbReference type="PROSITE" id="PS00662">
    <property type="entry name" value="T2SP_E"/>
    <property type="match status" value="1"/>
</dbReference>
<evidence type="ECO:0000256" key="1">
    <source>
        <dbReference type="ARBA" id="ARBA00006611"/>
    </source>
</evidence>
<dbReference type="Gene3D" id="3.30.450.90">
    <property type="match status" value="1"/>
</dbReference>
<comment type="similarity">
    <text evidence="1">Belongs to the GSP E family.</text>
</comment>
<dbReference type="NCBIfam" id="TIGR01420">
    <property type="entry name" value="pilT_fam"/>
    <property type="match status" value="1"/>
</dbReference>
<evidence type="ECO:0000256" key="2">
    <source>
        <dbReference type="SAM" id="MobiDB-lite"/>
    </source>
</evidence>
<dbReference type="Proteomes" id="UP001595979">
    <property type="component" value="Unassembled WGS sequence"/>
</dbReference>
<dbReference type="PANTHER" id="PTHR30486">
    <property type="entry name" value="TWITCHING MOTILITY PROTEIN PILT"/>
    <property type="match status" value="1"/>
</dbReference>
<dbReference type="SUPFAM" id="SSF52540">
    <property type="entry name" value="P-loop containing nucleoside triphosphate hydrolases"/>
    <property type="match status" value="1"/>
</dbReference>
<dbReference type="EMBL" id="JBHSOH010000015">
    <property type="protein sequence ID" value="MFC5849183.1"/>
    <property type="molecule type" value="Genomic_DNA"/>
</dbReference>